<evidence type="ECO:0000259" key="8">
    <source>
        <dbReference type="PROSITE" id="PS50240"/>
    </source>
</evidence>
<dbReference type="PROSITE" id="PS00135">
    <property type="entry name" value="TRYPSIN_SER"/>
    <property type="match status" value="1"/>
</dbReference>
<evidence type="ECO:0000256" key="2">
    <source>
        <dbReference type="ARBA" id="ARBA00022729"/>
    </source>
</evidence>
<evidence type="ECO:0000313" key="10">
    <source>
        <dbReference type="Proteomes" id="UP001557470"/>
    </source>
</evidence>
<dbReference type="Proteomes" id="UP001557470">
    <property type="component" value="Unassembled WGS sequence"/>
</dbReference>
<keyword evidence="1 6" id="KW-0645">Protease</keyword>
<evidence type="ECO:0000256" key="4">
    <source>
        <dbReference type="ARBA" id="ARBA00022825"/>
    </source>
</evidence>
<accession>A0ABD0X6L8</accession>
<proteinExistence type="predicted"/>
<name>A0ABD0X6L8_UMBPY</name>
<dbReference type="InterPro" id="IPR001314">
    <property type="entry name" value="Peptidase_S1A"/>
</dbReference>
<dbReference type="GO" id="GO:0006508">
    <property type="term" value="P:proteolysis"/>
    <property type="evidence" value="ECO:0007669"/>
    <property type="project" value="UniProtKB-KW"/>
</dbReference>
<dbReference type="PRINTS" id="PR00722">
    <property type="entry name" value="CHYMOTRYPSIN"/>
</dbReference>
<evidence type="ECO:0000313" key="9">
    <source>
        <dbReference type="EMBL" id="KAL0993622.1"/>
    </source>
</evidence>
<dbReference type="InterPro" id="IPR009003">
    <property type="entry name" value="Peptidase_S1_PA"/>
</dbReference>
<dbReference type="CDD" id="cd00190">
    <property type="entry name" value="Tryp_SPc"/>
    <property type="match status" value="1"/>
</dbReference>
<dbReference type="SUPFAM" id="SSF50494">
    <property type="entry name" value="Trypsin-like serine proteases"/>
    <property type="match status" value="1"/>
</dbReference>
<reference evidence="9 10" key="1">
    <citation type="submission" date="2024-06" db="EMBL/GenBank/DDBJ databases">
        <authorList>
            <person name="Pan Q."/>
            <person name="Wen M."/>
            <person name="Jouanno E."/>
            <person name="Zahm M."/>
            <person name="Klopp C."/>
            <person name="Cabau C."/>
            <person name="Louis A."/>
            <person name="Berthelot C."/>
            <person name="Parey E."/>
            <person name="Roest Crollius H."/>
            <person name="Montfort J."/>
            <person name="Robinson-Rechavi M."/>
            <person name="Bouchez O."/>
            <person name="Lampietro C."/>
            <person name="Lopez Roques C."/>
            <person name="Donnadieu C."/>
            <person name="Postlethwait J."/>
            <person name="Bobe J."/>
            <person name="Verreycken H."/>
            <person name="Guiguen Y."/>
        </authorList>
    </citation>
    <scope>NUCLEOTIDE SEQUENCE [LARGE SCALE GENOMIC DNA]</scope>
    <source>
        <strain evidence="9">Up_M1</strain>
        <tissue evidence="9">Testis</tissue>
    </source>
</reference>
<dbReference type="InterPro" id="IPR018114">
    <property type="entry name" value="TRYPSIN_HIS"/>
</dbReference>
<dbReference type="InterPro" id="IPR043504">
    <property type="entry name" value="Peptidase_S1_PA_chymotrypsin"/>
</dbReference>
<protein>
    <recommendedName>
        <fullName evidence="8">Peptidase S1 domain-containing protein</fullName>
    </recommendedName>
</protein>
<dbReference type="SMART" id="SM00020">
    <property type="entry name" value="Tryp_SPc"/>
    <property type="match status" value="1"/>
</dbReference>
<keyword evidence="2 7" id="KW-0732">Signal</keyword>
<dbReference type="Pfam" id="PF00089">
    <property type="entry name" value="Trypsin"/>
    <property type="match status" value="1"/>
</dbReference>
<dbReference type="PANTHER" id="PTHR24252">
    <property type="entry name" value="ACROSIN-RELATED"/>
    <property type="match status" value="1"/>
</dbReference>
<dbReference type="PANTHER" id="PTHR24252:SF7">
    <property type="entry name" value="HYALIN"/>
    <property type="match status" value="1"/>
</dbReference>
<gene>
    <name evidence="9" type="ORF">UPYG_G00110690</name>
</gene>
<dbReference type="PROSITE" id="PS50240">
    <property type="entry name" value="TRYPSIN_DOM"/>
    <property type="match status" value="1"/>
</dbReference>
<keyword evidence="5" id="KW-1015">Disulfide bond</keyword>
<dbReference type="InterPro" id="IPR033116">
    <property type="entry name" value="TRYPSIN_SER"/>
</dbReference>
<keyword evidence="3 6" id="KW-0378">Hydrolase</keyword>
<evidence type="ECO:0000256" key="7">
    <source>
        <dbReference type="SAM" id="SignalP"/>
    </source>
</evidence>
<evidence type="ECO:0000256" key="5">
    <source>
        <dbReference type="ARBA" id="ARBA00023157"/>
    </source>
</evidence>
<dbReference type="GO" id="GO:0008236">
    <property type="term" value="F:serine-type peptidase activity"/>
    <property type="evidence" value="ECO:0007669"/>
    <property type="project" value="UniProtKB-KW"/>
</dbReference>
<dbReference type="FunFam" id="2.40.10.10:FF:000024">
    <property type="entry name" value="Serine protease 53"/>
    <property type="match status" value="1"/>
</dbReference>
<dbReference type="PROSITE" id="PS00134">
    <property type="entry name" value="TRYPSIN_HIS"/>
    <property type="match status" value="1"/>
</dbReference>
<evidence type="ECO:0000256" key="6">
    <source>
        <dbReference type="RuleBase" id="RU363034"/>
    </source>
</evidence>
<evidence type="ECO:0000256" key="1">
    <source>
        <dbReference type="ARBA" id="ARBA00022670"/>
    </source>
</evidence>
<feature type="chain" id="PRO_5044866249" description="Peptidase S1 domain-containing protein" evidence="7">
    <location>
        <begin position="19"/>
        <end position="275"/>
    </location>
</feature>
<keyword evidence="4 6" id="KW-0720">Serine protease</keyword>
<evidence type="ECO:0000256" key="3">
    <source>
        <dbReference type="ARBA" id="ARBA00022801"/>
    </source>
</evidence>
<dbReference type="AlphaFoldDB" id="A0ABD0X6L8"/>
<keyword evidence="10" id="KW-1185">Reference proteome</keyword>
<organism evidence="9 10">
    <name type="scientific">Umbra pygmaea</name>
    <name type="common">Eastern mudminnow</name>
    <dbReference type="NCBI Taxonomy" id="75934"/>
    <lineage>
        <taxon>Eukaryota</taxon>
        <taxon>Metazoa</taxon>
        <taxon>Chordata</taxon>
        <taxon>Craniata</taxon>
        <taxon>Vertebrata</taxon>
        <taxon>Euteleostomi</taxon>
        <taxon>Actinopterygii</taxon>
        <taxon>Neopterygii</taxon>
        <taxon>Teleostei</taxon>
        <taxon>Protacanthopterygii</taxon>
        <taxon>Esociformes</taxon>
        <taxon>Umbridae</taxon>
        <taxon>Umbra</taxon>
    </lineage>
</organism>
<dbReference type="Gene3D" id="2.40.10.10">
    <property type="entry name" value="Trypsin-like serine proteases"/>
    <property type="match status" value="1"/>
</dbReference>
<feature type="signal peptide" evidence="7">
    <location>
        <begin position="1"/>
        <end position="18"/>
    </location>
</feature>
<feature type="domain" description="Peptidase S1" evidence="8">
    <location>
        <begin position="28"/>
        <end position="268"/>
    </location>
</feature>
<sequence length="275" mass="29854">MGPWGMLFVVLLVHDVAGFFVPKAQSSIAGGEEAPRGSWPWMAYVKSITEGGNSFACGGSLITKDWVLTAAHCVDPEEDVILEQSRVYLGVHSIKELDDPDVVVRIMSNVVIHQNYNYLSSGFVNDIALVKLSQSVSLTKLVKPVKVASSNDQELSPGTKCWVTGWGLTEQGDPRDGILQQLMVPILRNNECLKVYPKISPEMICAGFWNGGKNTCMGDSGGPLVCASADGFAQVGITGFRSRCNMENRPGIYTRVESYEDFIQETIKSGSEAPA</sequence>
<dbReference type="InterPro" id="IPR001254">
    <property type="entry name" value="Trypsin_dom"/>
</dbReference>
<dbReference type="EMBL" id="JAGEUA010000003">
    <property type="protein sequence ID" value="KAL0993622.1"/>
    <property type="molecule type" value="Genomic_DNA"/>
</dbReference>
<comment type="caution">
    <text evidence="9">The sequence shown here is derived from an EMBL/GenBank/DDBJ whole genome shotgun (WGS) entry which is preliminary data.</text>
</comment>